<evidence type="ECO:0000256" key="1">
    <source>
        <dbReference type="SAM" id="MobiDB-lite"/>
    </source>
</evidence>
<sequence length="54" mass="5470">MRPLPPGGATIGPAVTASTRGRGRWNMRGVNALLTGAGSPARPDGSVHRTDTAC</sequence>
<keyword evidence="3" id="KW-1185">Reference proteome</keyword>
<dbReference type="AlphaFoldDB" id="A0A2T0MXS4"/>
<proteinExistence type="predicted"/>
<evidence type="ECO:0000313" key="2">
    <source>
        <dbReference type="EMBL" id="PRX63896.1"/>
    </source>
</evidence>
<protein>
    <submittedName>
        <fullName evidence="2">Uncharacterized protein</fullName>
    </submittedName>
</protein>
<feature type="region of interest" description="Disordered" evidence="1">
    <location>
        <begin position="1"/>
        <end position="54"/>
    </location>
</feature>
<dbReference type="EMBL" id="PVNG01000010">
    <property type="protein sequence ID" value="PRX63896.1"/>
    <property type="molecule type" value="Genomic_DNA"/>
</dbReference>
<accession>A0A2T0MXS4</accession>
<name>A0A2T0MXS4_9ACTN</name>
<gene>
    <name evidence="2" type="ORF">B0I32_110351</name>
</gene>
<dbReference type="Proteomes" id="UP000238312">
    <property type="component" value="Unassembled WGS sequence"/>
</dbReference>
<feature type="compositionally biased region" description="Basic and acidic residues" evidence="1">
    <location>
        <begin position="45"/>
        <end position="54"/>
    </location>
</feature>
<comment type="caution">
    <text evidence="2">The sequence shown here is derived from an EMBL/GenBank/DDBJ whole genome shotgun (WGS) entry which is preliminary data.</text>
</comment>
<organism evidence="2 3">
    <name type="scientific">Nonomuraea fuscirosea</name>
    <dbReference type="NCBI Taxonomy" id="1291556"/>
    <lineage>
        <taxon>Bacteria</taxon>
        <taxon>Bacillati</taxon>
        <taxon>Actinomycetota</taxon>
        <taxon>Actinomycetes</taxon>
        <taxon>Streptosporangiales</taxon>
        <taxon>Streptosporangiaceae</taxon>
        <taxon>Nonomuraea</taxon>
    </lineage>
</organism>
<evidence type="ECO:0000313" key="3">
    <source>
        <dbReference type="Proteomes" id="UP000238312"/>
    </source>
</evidence>
<reference evidence="2 3" key="1">
    <citation type="submission" date="2018-03" db="EMBL/GenBank/DDBJ databases">
        <title>Genomic Encyclopedia of Type Strains, Phase III (KMG-III): the genomes of soil and plant-associated and newly described type strains.</title>
        <authorList>
            <person name="Whitman W."/>
        </authorList>
    </citation>
    <scope>NUCLEOTIDE SEQUENCE [LARGE SCALE GENOMIC DNA]</scope>
    <source>
        <strain evidence="2 3">CGMCC 4.7104</strain>
    </source>
</reference>